<dbReference type="EMBL" id="FNGP01000003">
    <property type="protein sequence ID" value="SDL57992.1"/>
    <property type="molecule type" value="Genomic_DNA"/>
</dbReference>
<keyword evidence="2" id="KW-1185">Reference proteome</keyword>
<name>A0A1G9L7S5_9ACTN</name>
<dbReference type="STRING" id="686624.SAMN04488242_2087"/>
<organism evidence="1 2">
    <name type="scientific">Tessaracoccus oleiagri</name>
    <dbReference type="NCBI Taxonomy" id="686624"/>
    <lineage>
        <taxon>Bacteria</taxon>
        <taxon>Bacillati</taxon>
        <taxon>Actinomycetota</taxon>
        <taxon>Actinomycetes</taxon>
        <taxon>Propionibacteriales</taxon>
        <taxon>Propionibacteriaceae</taxon>
        <taxon>Tessaracoccus</taxon>
    </lineage>
</organism>
<dbReference type="Proteomes" id="UP000199475">
    <property type="component" value="Unassembled WGS sequence"/>
</dbReference>
<dbReference type="Pfam" id="PF10604">
    <property type="entry name" value="Polyketide_cyc2"/>
    <property type="match status" value="1"/>
</dbReference>
<dbReference type="CDD" id="cd08865">
    <property type="entry name" value="SRPBCC_10"/>
    <property type="match status" value="1"/>
</dbReference>
<dbReference type="OrthoDB" id="2898773at2"/>
<gene>
    <name evidence="1" type="ORF">SAMN04488242_2087</name>
</gene>
<dbReference type="Gene3D" id="3.30.530.20">
    <property type="match status" value="1"/>
</dbReference>
<reference evidence="1 2" key="1">
    <citation type="submission" date="2016-10" db="EMBL/GenBank/DDBJ databases">
        <authorList>
            <person name="de Groot N.N."/>
        </authorList>
    </citation>
    <scope>NUCLEOTIDE SEQUENCE [LARGE SCALE GENOMIC DNA]</scope>
    <source>
        <strain evidence="1 2">CGMCC 1.9159</strain>
    </source>
</reference>
<dbReference type="SUPFAM" id="SSF55961">
    <property type="entry name" value="Bet v1-like"/>
    <property type="match status" value="1"/>
</dbReference>
<accession>A0A1G9L7S5</accession>
<evidence type="ECO:0000313" key="2">
    <source>
        <dbReference type="Proteomes" id="UP000199475"/>
    </source>
</evidence>
<sequence length="145" mass="15817">MSVDVTVETIIRRPVDVVAGYAADPANAPSWYANIESVEWRTAPPLAIGTEVDFVARFLGKRLAYTYRFAEYVPGERLVMSTAQGPFPMETTYTWRSVPGGTRMSLRNRGEPAGLLRVAGSVAAAAVRRATTKDLARLKAVLEQG</sequence>
<protein>
    <submittedName>
        <fullName evidence="1">Polyketide cyclase / dehydrase and lipid transport</fullName>
    </submittedName>
</protein>
<evidence type="ECO:0000313" key="1">
    <source>
        <dbReference type="EMBL" id="SDL57992.1"/>
    </source>
</evidence>
<dbReference type="InterPro" id="IPR019587">
    <property type="entry name" value="Polyketide_cyclase/dehydratase"/>
</dbReference>
<dbReference type="InterPro" id="IPR023393">
    <property type="entry name" value="START-like_dom_sf"/>
</dbReference>
<dbReference type="RefSeq" id="WP_093251746.1">
    <property type="nucleotide sequence ID" value="NZ_FNGP01000003.1"/>
</dbReference>
<proteinExistence type="predicted"/>
<dbReference type="AlphaFoldDB" id="A0A1G9L7S5"/>